<reference evidence="2" key="2">
    <citation type="submission" date="2012-05" db="EMBL/GenBank/DDBJ databases">
        <title>Annotation of the Genome Sequence of Fusarium oxysporum f. sp. melonis 26406.</title>
        <authorList>
            <consortium name="The Broad Institute Genomics Platform"/>
            <person name="Ma L.-J."/>
            <person name="Corby-Kistler H."/>
            <person name="Broz K."/>
            <person name="Gale L.R."/>
            <person name="Jonkers W."/>
            <person name="O'Donnell K."/>
            <person name="Ploetz R."/>
            <person name="Steinberg C."/>
            <person name="Schwartz D.C."/>
            <person name="VanEtten H."/>
            <person name="Zhou S."/>
            <person name="Young S.K."/>
            <person name="Zeng Q."/>
            <person name="Gargeya S."/>
            <person name="Fitzgerald M."/>
            <person name="Abouelleil A."/>
            <person name="Alvarado L."/>
            <person name="Chapman S.B."/>
            <person name="Gainer-Dewar J."/>
            <person name="Goldberg J."/>
            <person name="Griggs A."/>
            <person name="Gujja S."/>
            <person name="Hansen M."/>
            <person name="Howarth C."/>
            <person name="Imamovic A."/>
            <person name="Ireland A."/>
            <person name="Larimer J."/>
            <person name="McCowan C."/>
            <person name="Murphy C."/>
            <person name="Pearson M."/>
            <person name="Poon T.W."/>
            <person name="Priest M."/>
            <person name="Roberts A."/>
            <person name="Saif S."/>
            <person name="Shea T."/>
            <person name="Sykes S."/>
            <person name="Wortman J."/>
            <person name="Nusbaum C."/>
            <person name="Birren B."/>
        </authorList>
    </citation>
    <scope>NUCLEOTIDE SEQUENCE</scope>
    <source>
        <strain evidence="2">26406</strain>
    </source>
</reference>
<dbReference type="VEuPathDB" id="FungiDB:FOMG_19070"/>
<name>W9ZSX7_FUSOX</name>
<protein>
    <submittedName>
        <fullName evidence="2">Uncharacterized protein</fullName>
    </submittedName>
</protein>
<dbReference type="HOGENOM" id="CLU_3224636_0_0_1"/>
<accession>W9ZSX7</accession>
<dbReference type="EMBL" id="JH659530">
    <property type="protein sequence ID" value="EXK24196.1"/>
    <property type="molecule type" value="Genomic_DNA"/>
</dbReference>
<feature type="compositionally biased region" description="Low complexity" evidence="1">
    <location>
        <begin position="1"/>
        <end position="21"/>
    </location>
</feature>
<proteinExistence type="predicted"/>
<dbReference type="Proteomes" id="UP000030703">
    <property type="component" value="Unassembled WGS sequence"/>
</dbReference>
<dbReference type="AlphaFoldDB" id="W9ZSX7"/>
<reference evidence="2" key="1">
    <citation type="submission" date="2012-04" db="EMBL/GenBank/DDBJ databases">
        <title>The Genome Sequence of Fusarium oxysporum melonis.</title>
        <authorList>
            <consortium name="The Broad Institute Genome Sequencing Platform"/>
            <person name="Ma L.-J."/>
            <person name="Gale L.R."/>
            <person name="Schwartz D.C."/>
            <person name="Zhou S."/>
            <person name="Corby-Kistler H."/>
            <person name="Young S.K."/>
            <person name="Zeng Q."/>
            <person name="Gargeya S."/>
            <person name="Fitzgerald M."/>
            <person name="Haas B."/>
            <person name="Abouelleil A."/>
            <person name="Alvarado L."/>
            <person name="Arachchi H.M."/>
            <person name="Berlin A."/>
            <person name="Brown A."/>
            <person name="Chapman S.B."/>
            <person name="Chen Z."/>
            <person name="Dunbar C."/>
            <person name="Freedman E."/>
            <person name="Gearin G."/>
            <person name="Goldberg J."/>
            <person name="Griggs A."/>
            <person name="Gujja S."/>
            <person name="Heiman D."/>
            <person name="Howarth C."/>
            <person name="Larson L."/>
            <person name="Lui A."/>
            <person name="MacDonald P.J.P."/>
            <person name="Montmayeur A."/>
            <person name="Murphy C."/>
            <person name="Neiman D."/>
            <person name="Pearson M."/>
            <person name="Priest M."/>
            <person name="Roberts A."/>
            <person name="Saif S."/>
            <person name="Shea T."/>
            <person name="Shenoy N."/>
            <person name="Sisk P."/>
            <person name="Stolte C."/>
            <person name="Sykes S."/>
            <person name="Wortman J."/>
            <person name="Nusbaum C."/>
            <person name="Birren B."/>
        </authorList>
    </citation>
    <scope>NUCLEOTIDE SEQUENCE</scope>
    <source>
        <strain evidence="2">26406</strain>
    </source>
</reference>
<evidence type="ECO:0000256" key="1">
    <source>
        <dbReference type="SAM" id="MobiDB-lite"/>
    </source>
</evidence>
<organism evidence="2">
    <name type="scientific">Fusarium oxysporum f. sp. melonis 26406</name>
    <dbReference type="NCBI Taxonomy" id="1089452"/>
    <lineage>
        <taxon>Eukaryota</taxon>
        <taxon>Fungi</taxon>
        <taxon>Dikarya</taxon>
        <taxon>Ascomycota</taxon>
        <taxon>Pezizomycotina</taxon>
        <taxon>Sordariomycetes</taxon>
        <taxon>Hypocreomycetidae</taxon>
        <taxon>Hypocreales</taxon>
        <taxon>Nectriaceae</taxon>
        <taxon>Fusarium</taxon>
        <taxon>Fusarium oxysporum species complex</taxon>
    </lineage>
</organism>
<gene>
    <name evidence="2" type="ORF">FOMG_19070</name>
</gene>
<evidence type="ECO:0000313" key="2">
    <source>
        <dbReference type="EMBL" id="EXK24196.1"/>
    </source>
</evidence>
<sequence>MQNLTRSSSSTKAARSSSAQQAKRHNTLPPWVSNVLPAKRLPTS</sequence>
<feature type="region of interest" description="Disordered" evidence="1">
    <location>
        <begin position="1"/>
        <end position="44"/>
    </location>
</feature>